<dbReference type="HOGENOM" id="CLU_683130_0_0_11"/>
<dbReference type="eggNOG" id="COG1357">
    <property type="taxonomic scope" value="Bacteria"/>
</dbReference>
<dbReference type="AlphaFoldDB" id="K0JYM5"/>
<evidence type="ECO:0000313" key="2">
    <source>
        <dbReference type="EMBL" id="CCH30397.1"/>
    </source>
</evidence>
<dbReference type="KEGG" id="sesp:BN6_30920"/>
<dbReference type="Pfam" id="PF13676">
    <property type="entry name" value="TIR_2"/>
    <property type="match status" value="1"/>
</dbReference>
<dbReference type="PROSITE" id="PS50104">
    <property type="entry name" value="TIR"/>
    <property type="match status" value="1"/>
</dbReference>
<accession>K0JYM5</accession>
<dbReference type="PATRIC" id="fig|1179773.3.peg.3089"/>
<keyword evidence="3" id="KW-1185">Reference proteome</keyword>
<evidence type="ECO:0000313" key="3">
    <source>
        <dbReference type="Proteomes" id="UP000006281"/>
    </source>
</evidence>
<protein>
    <recommendedName>
        <fullName evidence="1">TIR domain-containing protein</fullName>
    </recommendedName>
</protein>
<dbReference type="EMBL" id="HE804045">
    <property type="protein sequence ID" value="CCH30397.1"/>
    <property type="molecule type" value="Genomic_DNA"/>
</dbReference>
<dbReference type="STRING" id="1179773.BN6_30920"/>
<feature type="domain" description="TIR" evidence="1">
    <location>
        <begin position="264"/>
        <end position="396"/>
    </location>
</feature>
<dbReference type="SMART" id="SM00255">
    <property type="entry name" value="TIR"/>
    <property type="match status" value="1"/>
</dbReference>
<dbReference type="Proteomes" id="UP000006281">
    <property type="component" value="Chromosome"/>
</dbReference>
<evidence type="ECO:0000259" key="1">
    <source>
        <dbReference type="PROSITE" id="PS50104"/>
    </source>
</evidence>
<name>K0JYM5_SACES</name>
<dbReference type="SUPFAM" id="SSF52200">
    <property type="entry name" value="Toll/Interleukin receptor TIR domain"/>
    <property type="match status" value="1"/>
</dbReference>
<dbReference type="RefSeq" id="WP_015100509.1">
    <property type="nucleotide sequence ID" value="NC_019673.1"/>
</dbReference>
<gene>
    <name evidence="2" type="ordered locus">BN6_30920</name>
</gene>
<dbReference type="InterPro" id="IPR035897">
    <property type="entry name" value="Toll_tir_struct_dom_sf"/>
</dbReference>
<dbReference type="Gene3D" id="3.40.50.10140">
    <property type="entry name" value="Toll/interleukin-1 receptor homology (TIR) domain"/>
    <property type="match status" value="1"/>
</dbReference>
<reference evidence="2 3" key="1">
    <citation type="journal article" date="2012" name="BMC Genomics">
        <title>Complete genome sequence of Saccharothrix espanaensis DSM 44229T and comparison to the other completely sequenced Pseudonocardiaceae.</title>
        <authorList>
            <person name="Strobel T."/>
            <person name="Al-Dilaimi A."/>
            <person name="Blom J."/>
            <person name="Gessner A."/>
            <person name="Kalinowski J."/>
            <person name="Luzhetska M."/>
            <person name="Puhler A."/>
            <person name="Szczepanowski R."/>
            <person name="Bechthold A."/>
            <person name="Ruckert C."/>
        </authorList>
    </citation>
    <scope>NUCLEOTIDE SEQUENCE [LARGE SCALE GENOMIC DNA]</scope>
    <source>
        <strain evidence="3">ATCC 51144 / DSM 44229 / JCM 9112 / NBRC 15066 / NRRL 15764</strain>
    </source>
</reference>
<sequence>MAPLGVFLGYSSGLGTSALVEAARTVVADFGGVALEPGASPDLPLTEQCRRMIRESDLYVGVLGSAYGPELPDEPVSYAEFEYRTAVEIGVPRVVFLLADDRSSDRRQREFREFVVATAPTTEVASARELADALTPALDGVADRSGRRARRPLLVLHCGGAVGLAEAVAAALGVPARPVADPDVRSFVDGTESALILHHGGPLTPPESFGVGYALGHLGRRALVLTTGPVGMLAGLGVPVQPWSGEAGEAADLARSALGQGDERLPNCYISYAREDAPFVRRLRDDLADAGFSTWTESANIRAGEWFPESINAALDRADSFVVVQSRHSADSQWIEYEIRQALTPRAERRVVPVLVDPDPGVVHPLLRARTAVDFTGWSDETRYRRALRRLVRGLAIRSGVDR</sequence>
<dbReference type="InterPro" id="IPR000157">
    <property type="entry name" value="TIR_dom"/>
</dbReference>
<dbReference type="OrthoDB" id="3681484at2"/>
<dbReference type="GO" id="GO:0007165">
    <property type="term" value="P:signal transduction"/>
    <property type="evidence" value="ECO:0007669"/>
    <property type="project" value="InterPro"/>
</dbReference>
<proteinExistence type="predicted"/>
<dbReference type="Pfam" id="PF13271">
    <property type="entry name" value="DUF4062"/>
    <property type="match status" value="1"/>
</dbReference>
<dbReference type="BioCyc" id="SESP1179773:BN6_RS15040-MONOMER"/>
<dbReference type="InterPro" id="IPR025139">
    <property type="entry name" value="DUF4062"/>
</dbReference>
<dbReference type="eggNOG" id="COG2909">
    <property type="taxonomic scope" value="Bacteria"/>
</dbReference>
<organism evidence="2 3">
    <name type="scientific">Saccharothrix espanaensis (strain ATCC 51144 / DSM 44229 / JCM 9112 / NBRC 15066 / NRRL 15764)</name>
    <dbReference type="NCBI Taxonomy" id="1179773"/>
    <lineage>
        <taxon>Bacteria</taxon>
        <taxon>Bacillati</taxon>
        <taxon>Actinomycetota</taxon>
        <taxon>Actinomycetes</taxon>
        <taxon>Pseudonocardiales</taxon>
        <taxon>Pseudonocardiaceae</taxon>
        <taxon>Saccharothrix</taxon>
    </lineage>
</organism>